<evidence type="ECO:0000256" key="1">
    <source>
        <dbReference type="ARBA" id="ARBA00004571"/>
    </source>
</evidence>
<evidence type="ECO:0000256" key="10">
    <source>
        <dbReference type="ARBA" id="ARBA00023237"/>
    </source>
</evidence>
<evidence type="ECO:0000256" key="11">
    <source>
        <dbReference type="PROSITE-ProRule" id="PRU01360"/>
    </source>
</evidence>
<evidence type="ECO:0000313" key="16">
    <source>
        <dbReference type="EMBL" id="MYM37883.1"/>
    </source>
</evidence>
<keyword evidence="9 11" id="KW-0472">Membrane</keyword>
<name>A0ABW9VH24_9BURK</name>
<evidence type="ECO:0000259" key="15">
    <source>
        <dbReference type="Pfam" id="PF07715"/>
    </source>
</evidence>
<organism evidence="16 17">
    <name type="scientific">Duganella qianjiadongensis</name>
    <dbReference type="NCBI Taxonomy" id="2692176"/>
    <lineage>
        <taxon>Bacteria</taxon>
        <taxon>Pseudomonadati</taxon>
        <taxon>Pseudomonadota</taxon>
        <taxon>Betaproteobacteria</taxon>
        <taxon>Burkholderiales</taxon>
        <taxon>Oxalobacteraceae</taxon>
        <taxon>Telluria group</taxon>
        <taxon>Duganella</taxon>
    </lineage>
</organism>
<evidence type="ECO:0000256" key="5">
    <source>
        <dbReference type="ARBA" id="ARBA00022692"/>
    </source>
</evidence>
<evidence type="ECO:0000256" key="8">
    <source>
        <dbReference type="ARBA" id="ARBA00023077"/>
    </source>
</evidence>
<keyword evidence="5 11" id="KW-0812">Transmembrane</keyword>
<keyword evidence="2 11" id="KW-0813">Transport</keyword>
<keyword evidence="4" id="KW-0410">Iron transport</keyword>
<feature type="chain" id="PRO_5045538818" evidence="13">
    <location>
        <begin position="33"/>
        <end position="808"/>
    </location>
</feature>
<dbReference type="EMBL" id="WWCM01000001">
    <property type="protein sequence ID" value="MYM37883.1"/>
    <property type="molecule type" value="Genomic_DNA"/>
</dbReference>
<dbReference type="SUPFAM" id="SSF56935">
    <property type="entry name" value="Porins"/>
    <property type="match status" value="1"/>
</dbReference>
<comment type="similarity">
    <text evidence="11 12">Belongs to the TonB-dependent receptor family.</text>
</comment>
<evidence type="ECO:0000256" key="2">
    <source>
        <dbReference type="ARBA" id="ARBA00022448"/>
    </source>
</evidence>
<evidence type="ECO:0000313" key="17">
    <source>
        <dbReference type="Proteomes" id="UP000478090"/>
    </source>
</evidence>
<evidence type="ECO:0000256" key="13">
    <source>
        <dbReference type="SAM" id="SignalP"/>
    </source>
</evidence>
<feature type="domain" description="TonB-dependent receptor-like beta-barrel" evidence="14">
    <location>
        <begin position="304"/>
        <end position="756"/>
    </location>
</feature>
<keyword evidence="16" id="KW-0675">Receptor</keyword>
<dbReference type="Proteomes" id="UP000478090">
    <property type="component" value="Unassembled WGS sequence"/>
</dbReference>
<evidence type="ECO:0000259" key="14">
    <source>
        <dbReference type="Pfam" id="PF00593"/>
    </source>
</evidence>
<evidence type="ECO:0000256" key="9">
    <source>
        <dbReference type="ARBA" id="ARBA00023136"/>
    </source>
</evidence>
<keyword evidence="17" id="KW-1185">Reference proteome</keyword>
<evidence type="ECO:0000256" key="4">
    <source>
        <dbReference type="ARBA" id="ARBA00022496"/>
    </source>
</evidence>
<dbReference type="InterPro" id="IPR036942">
    <property type="entry name" value="Beta-barrel_TonB_sf"/>
</dbReference>
<gene>
    <name evidence="16" type="ORF">GTP27_00900</name>
</gene>
<sequence>MSSHNNESKNMMLAVRPLTLAVALAMASLAHADDAAQSAASTDNAPLQVEKVVVTANKRAQNLQDVPMAITVLNDATLQRNNVRGMDDLPSLSPALTLSYGTQPANFSINMRGIGTFSLGIGVEADVAVVVDDVPYAMQANAFKDLADVARIEVLKGPQSTMLGKSSIAGAVNISTKPIEAGWKGRASTYLSNDGEWRASAAMSGALSDTVRMRLSASKSDFDGVVKNLADGGHLNGQRNSSVNAKIEWSPSDNLQLVLTPRAANFVNNCCVSPFNSMTSGGLYQNIASLPASQLLKGINPGPGNVSVRNDYPAGGKAEDRGTGLKLVYNFDDDSLLAKHTFTSVSSWSHYKMSDFQDGDATDSDVLSATLVNGKPSGFSGGLYQYGKFDVRSKTQEFRLTSPEKTSLRYVAGLFYADNRLGRELTRAPITTYVTDWASTAYNTNYAVFGQANYDLTAQTSVLLGLRYNKEDIGYTFSRYNPPPATSRVLTEYLQGDNSETKATGKVGLEHRLDAATMGYVSYSTGHKGLAYDLTSSFTGAVAKSQPVPGEDARNIEAGLKLSLLDNRMALDLAAFRTTFTGFQQSAGFYDPDGTFRTTLHSIGALRTSGIEADLNWRVSRPLSVNGAFAYTKAVITDFENGPCYSVLNAAGTAAVPGGNCAVNPKFNNTAVQNMSGKTMPNAPKFKLNLGGQYDIVTGRSYDAFVTAAYRWQSATQFNLNQDPMTEQGAFGILNLGAGIKDRGDGFKLSFMVNNVFNKSYAVGLGNNWANGTWSSRAPNPVLAVNTTSWTPARDYQRYFAVRADMAF</sequence>
<dbReference type="Pfam" id="PF07715">
    <property type="entry name" value="Plug"/>
    <property type="match status" value="1"/>
</dbReference>
<evidence type="ECO:0000256" key="7">
    <source>
        <dbReference type="ARBA" id="ARBA00023065"/>
    </source>
</evidence>
<comment type="subcellular location">
    <subcellularLocation>
        <location evidence="1 11">Cell outer membrane</location>
        <topology evidence="1 11">Multi-pass membrane protein</topology>
    </subcellularLocation>
</comment>
<keyword evidence="8 12" id="KW-0798">TonB box</keyword>
<keyword evidence="3 11" id="KW-1134">Transmembrane beta strand</keyword>
<dbReference type="RefSeq" id="WP_161037309.1">
    <property type="nucleotide sequence ID" value="NZ_WWCM01000001.1"/>
</dbReference>
<dbReference type="InterPro" id="IPR012910">
    <property type="entry name" value="Plug_dom"/>
</dbReference>
<dbReference type="Gene3D" id="2.40.170.20">
    <property type="entry name" value="TonB-dependent receptor, beta-barrel domain"/>
    <property type="match status" value="1"/>
</dbReference>
<evidence type="ECO:0000256" key="3">
    <source>
        <dbReference type="ARBA" id="ARBA00022452"/>
    </source>
</evidence>
<keyword evidence="7" id="KW-0406">Ion transport</keyword>
<comment type="caution">
    <text evidence="16">The sequence shown here is derived from an EMBL/GenBank/DDBJ whole genome shotgun (WGS) entry which is preliminary data.</text>
</comment>
<evidence type="ECO:0000256" key="6">
    <source>
        <dbReference type="ARBA" id="ARBA00023004"/>
    </source>
</evidence>
<protein>
    <submittedName>
        <fullName evidence="16">TonB-dependent receptor</fullName>
    </submittedName>
</protein>
<dbReference type="PROSITE" id="PS52016">
    <property type="entry name" value="TONB_DEPENDENT_REC_3"/>
    <property type="match status" value="1"/>
</dbReference>
<keyword evidence="6" id="KW-0408">Iron</keyword>
<dbReference type="Pfam" id="PF00593">
    <property type="entry name" value="TonB_dep_Rec_b-barrel"/>
    <property type="match status" value="1"/>
</dbReference>
<keyword evidence="13" id="KW-0732">Signal</keyword>
<reference evidence="16 17" key="1">
    <citation type="submission" date="2019-12" db="EMBL/GenBank/DDBJ databases">
        <title>Novel species isolated from a subtropical stream in China.</title>
        <authorList>
            <person name="Lu H."/>
        </authorList>
    </citation>
    <scope>NUCLEOTIDE SEQUENCE [LARGE SCALE GENOMIC DNA]</scope>
    <source>
        <strain evidence="16 17">CY13W</strain>
    </source>
</reference>
<dbReference type="InterPro" id="IPR039426">
    <property type="entry name" value="TonB-dep_rcpt-like"/>
</dbReference>
<evidence type="ECO:0000256" key="12">
    <source>
        <dbReference type="RuleBase" id="RU003357"/>
    </source>
</evidence>
<feature type="signal peptide" evidence="13">
    <location>
        <begin position="1"/>
        <end position="32"/>
    </location>
</feature>
<proteinExistence type="inferred from homology"/>
<feature type="domain" description="TonB-dependent receptor plug" evidence="15">
    <location>
        <begin position="63"/>
        <end position="171"/>
    </location>
</feature>
<accession>A0ABW9VH24</accession>
<keyword evidence="10 11" id="KW-0998">Cell outer membrane</keyword>
<dbReference type="InterPro" id="IPR000531">
    <property type="entry name" value="Beta-barrel_TonB"/>
</dbReference>
<dbReference type="PANTHER" id="PTHR32552:SF81">
    <property type="entry name" value="TONB-DEPENDENT OUTER MEMBRANE RECEPTOR"/>
    <property type="match status" value="1"/>
</dbReference>
<dbReference type="PANTHER" id="PTHR32552">
    <property type="entry name" value="FERRICHROME IRON RECEPTOR-RELATED"/>
    <property type="match status" value="1"/>
</dbReference>